<organism evidence="1 2">
    <name type="scientific">Devosia aurantiaca</name>
    <dbReference type="NCBI Taxonomy" id="2714858"/>
    <lineage>
        <taxon>Bacteria</taxon>
        <taxon>Pseudomonadati</taxon>
        <taxon>Pseudomonadota</taxon>
        <taxon>Alphaproteobacteria</taxon>
        <taxon>Hyphomicrobiales</taxon>
        <taxon>Devosiaceae</taxon>
        <taxon>Devosia</taxon>
    </lineage>
</organism>
<accession>A0A6M1SSH2</accession>
<reference evidence="1 2" key="1">
    <citation type="submission" date="2020-02" db="EMBL/GenBank/DDBJ databases">
        <authorList>
            <person name="Khan S.A."/>
            <person name="Jeon C.O."/>
            <person name="Chun B.H."/>
        </authorList>
    </citation>
    <scope>NUCLEOTIDE SEQUENCE [LARGE SCALE GENOMIC DNA]</scope>
    <source>
        <strain evidence="1 2">H239</strain>
    </source>
</reference>
<comment type="caution">
    <text evidence="1">The sequence shown here is derived from an EMBL/GenBank/DDBJ whole genome shotgun (WGS) entry which is preliminary data.</text>
</comment>
<sequence length="87" mass="9413">MSSNVLSEASVVLRLEFSIADAVRQRGLVPVVLAAIQAWWAQSQTRHIDVPASLRADVGLDPAAVPAHWTGVDLHTFRLQQSGRSSP</sequence>
<dbReference type="AlphaFoldDB" id="A0A6M1SSH2"/>
<keyword evidence="2" id="KW-1185">Reference proteome</keyword>
<gene>
    <name evidence="1" type="ORF">G5575_06510</name>
</gene>
<name>A0A6M1SSH2_9HYPH</name>
<proteinExistence type="predicted"/>
<evidence type="ECO:0000313" key="2">
    <source>
        <dbReference type="Proteomes" id="UP000474802"/>
    </source>
</evidence>
<evidence type="ECO:0000313" key="1">
    <source>
        <dbReference type="EMBL" id="NGP17363.1"/>
    </source>
</evidence>
<dbReference type="Proteomes" id="UP000474802">
    <property type="component" value="Unassembled WGS sequence"/>
</dbReference>
<protein>
    <submittedName>
        <fullName evidence="1">Uncharacterized protein</fullName>
    </submittedName>
</protein>
<dbReference type="EMBL" id="JAALFG010000001">
    <property type="protein sequence ID" value="NGP17363.1"/>
    <property type="molecule type" value="Genomic_DNA"/>
</dbReference>
<reference evidence="1 2" key="2">
    <citation type="submission" date="2020-03" db="EMBL/GenBank/DDBJ databases">
        <title>Devosia chinhatensis sp. nov., isolated from a hexachlorocyclohexane (HCH) dump site in India.</title>
        <authorList>
            <person name="Kumar M."/>
            <person name="Lal R."/>
        </authorList>
    </citation>
    <scope>NUCLEOTIDE SEQUENCE [LARGE SCALE GENOMIC DNA]</scope>
    <source>
        <strain evidence="1 2">H239</strain>
    </source>
</reference>
<dbReference type="RefSeq" id="WP_164533555.1">
    <property type="nucleotide sequence ID" value="NZ_JAALFG010000001.1"/>
</dbReference>